<protein>
    <recommendedName>
        <fullName evidence="1">GST N-terminal domain-containing protein</fullName>
    </recommendedName>
</protein>
<dbReference type="InterPro" id="IPR050983">
    <property type="entry name" value="GST_Omega/HSP26"/>
</dbReference>
<dbReference type="SUPFAM" id="SSF47616">
    <property type="entry name" value="GST C-terminal domain-like"/>
    <property type="match status" value="1"/>
</dbReference>
<keyword evidence="3" id="KW-1185">Reference proteome</keyword>
<dbReference type="AlphaFoldDB" id="A0A9P5X5V1"/>
<dbReference type="OrthoDB" id="4951845at2759"/>
<dbReference type="PANTHER" id="PTHR43968">
    <property type="match status" value="1"/>
</dbReference>
<evidence type="ECO:0000313" key="2">
    <source>
        <dbReference type="EMBL" id="KAF9445114.1"/>
    </source>
</evidence>
<sequence>MITLFDLAAKEPVKTWSLNVWKTRYVLGLKNLPYKTLYIDYPDLEAAEKAGGIPPYGARGNGQPLYTAPAIVDDATGAALPDSYKIAEYLDRAYPDTPKAFPPGSEALQAAFYDHFNEVVSPIWHIILPKVPAILNPPAAEYFHRTRSETFGKPLEQLGPVGEARVEAWAKLKAGFDTLNGWYSKSSGPYFMGETASFADFIVGGLFVAARICFGEDSAEWKDLQTWNDGRWSTLLKDLDKYASEN</sequence>
<dbReference type="Pfam" id="PF22041">
    <property type="entry name" value="GST_C_7"/>
    <property type="match status" value="1"/>
</dbReference>
<name>A0A9P5X5V1_9AGAR</name>
<gene>
    <name evidence="2" type="ORF">P691DRAFT_735528</name>
</gene>
<comment type="caution">
    <text evidence="2">The sequence shown here is derived from an EMBL/GenBank/DDBJ whole genome shotgun (WGS) entry which is preliminary data.</text>
</comment>
<dbReference type="InterPro" id="IPR004045">
    <property type="entry name" value="Glutathione_S-Trfase_N"/>
</dbReference>
<proteinExistence type="predicted"/>
<dbReference type="InterPro" id="IPR036249">
    <property type="entry name" value="Thioredoxin-like_sf"/>
</dbReference>
<dbReference type="InterPro" id="IPR054416">
    <property type="entry name" value="GST_UstS-like_C"/>
</dbReference>
<accession>A0A9P5X5V1</accession>
<dbReference type="Pfam" id="PF13409">
    <property type="entry name" value="GST_N_2"/>
    <property type="match status" value="1"/>
</dbReference>
<dbReference type="PROSITE" id="PS50404">
    <property type="entry name" value="GST_NTER"/>
    <property type="match status" value="1"/>
</dbReference>
<evidence type="ECO:0000313" key="3">
    <source>
        <dbReference type="Proteomes" id="UP000807342"/>
    </source>
</evidence>
<reference evidence="2" key="1">
    <citation type="submission" date="2020-11" db="EMBL/GenBank/DDBJ databases">
        <authorList>
            <consortium name="DOE Joint Genome Institute"/>
            <person name="Ahrendt S."/>
            <person name="Riley R."/>
            <person name="Andreopoulos W."/>
            <person name="Labutti K."/>
            <person name="Pangilinan J."/>
            <person name="Ruiz-Duenas F.J."/>
            <person name="Barrasa J.M."/>
            <person name="Sanchez-Garcia M."/>
            <person name="Camarero S."/>
            <person name="Miyauchi S."/>
            <person name="Serrano A."/>
            <person name="Linde D."/>
            <person name="Babiker R."/>
            <person name="Drula E."/>
            <person name="Ayuso-Fernandez I."/>
            <person name="Pacheco R."/>
            <person name="Padilla G."/>
            <person name="Ferreira P."/>
            <person name="Barriuso J."/>
            <person name="Kellner H."/>
            <person name="Castanera R."/>
            <person name="Alfaro M."/>
            <person name="Ramirez L."/>
            <person name="Pisabarro A.G."/>
            <person name="Kuo A."/>
            <person name="Tritt A."/>
            <person name="Lipzen A."/>
            <person name="He G."/>
            <person name="Yan M."/>
            <person name="Ng V."/>
            <person name="Cullen D."/>
            <person name="Martin F."/>
            <person name="Rosso M.-N."/>
            <person name="Henrissat B."/>
            <person name="Hibbett D."/>
            <person name="Martinez A.T."/>
            <person name="Grigoriev I.V."/>
        </authorList>
    </citation>
    <scope>NUCLEOTIDE SEQUENCE</scope>
    <source>
        <strain evidence="2">MF-IS2</strain>
    </source>
</reference>
<dbReference type="Gene3D" id="3.40.30.10">
    <property type="entry name" value="Glutaredoxin"/>
    <property type="match status" value="1"/>
</dbReference>
<feature type="domain" description="GST N-terminal" evidence="1">
    <location>
        <begin position="7"/>
        <end position="98"/>
    </location>
</feature>
<dbReference type="EMBL" id="MU151324">
    <property type="protein sequence ID" value="KAF9445114.1"/>
    <property type="molecule type" value="Genomic_DNA"/>
</dbReference>
<dbReference type="GO" id="GO:0005737">
    <property type="term" value="C:cytoplasm"/>
    <property type="evidence" value="ECO:0007669"/>
    <property type="project" value="TreeGrafter"/>
</dbReference>
<dbReference type="Gene3D" id="1.20.1050.10">
    <property type="match status" value="1"/>
</dbReference>
<dbReference type="InterPro" id="IPR036282">
    <property type="entry name" value="Glutathione-S-Trfase_C_sf"/>
</dbReference>
<evidence type="ECO:0000259" key="1">
    <source>
        <dbReference type="PROSITE" id="PS50404"/>
    </source>
</evidence>
<organism evidence="2 3">
    <name type="scientific">Macrolepiota fuliginosa MF-IS2</name>
    <dbReference type="NCBI Taxonomy" id="1400762"/>
    <lineage>
        <taxon>Eukaryota</taxon>
        <taxon>Fungi</taxon>
        <taxon>Dikarya</taxon>
        <taxon>Basidiomycota</taxon>
        <taxon>Agaricomycotina</taxon>
        <taxon>Agaricomycetes</taxon>
        <taxon>Agaricomycetidae</taxon>
        <taxon>Agaricales</taxon>
        <taxon>Agaricineae</taxon>
        <taxon>Agaricaceae</taxon>
        <taxon>Macrolepiota</taxon>
    </lineage>
</organism>
<dbReference type="SUPFAM" id="SSF52833">
    <property type="entry name" value="Thioredoxin-like"/>
    <property type="match status" value="1"/>
</dbReference>
<dbReference type="Proteomes" id="UP000807342">
    <property type="component" value="Unassembled WGS sequence"/>
</dbReference>
<dbReference type="PANTHER" id="PTHR43968:SF6">
    <property type="entry name" value="GLUTATHIONE S-TRANSFERASE OMEGA"/>
    <property type="match status" value="1"/>
</dbReference>